<feature type="domain" description="SWIM-type" evidence="2">
    <location>
        <begin position="51"/>
        <end position="90"/>
    </location>
</feature>
<proteinExistence type="predicted"/>
<dbReference type="Pfam" id="PF04434">
    <property type="entry name" value="SWIM"/>
    <property type="match status" value="1"/>
</dbReference>
<sequence>MNDVETLLEAVEDKILERGRAYYESGMVQDLSGDSNGNFTASVEGSELTPYKVRVSIDPKSGEVLSYGCSCPYEFGDICKHLVAVFLAIRDGNYKKTGEIRPVDFSQCVEALSLEQLRKLVVAQAERDRDFENEVLLTSGCLNDDQVFSKIKEQMKEAVRFGTHGGFIDWRGCDEICAELDRILNTAQDRLEEKKLTLAFRIILEIIRTGVRLASIADSSSGSLTDVLCRSQELLQTCCKEISNVGTDKEKEQCLDRLMKVSQEKRFDGWDDDAYSLLHTAVCFLKEKNSMKWYAVLNAMKEKEESRNYSDYALEENALLRMESIEKLNGAGAAEEYLYANLKWDRFRKMALERAIEKKNYLEAERLCLEKLSSKERFNRTDWLEYLYGIYGFLHESGKQADTAKALLFTGSLDYFDRLKELLNADGTWEKEYPNLMNDCETKLSFWQYQQLLEHTGEHRLLMDTVRKYPESVFQYGSLLAPLFPTEVFPIYDRAIRKSAEMANSRPQYKRVCSQIRGLYQSGGKETAAHLIASLAQTYPRRSAFLDELSKLQGKLSKLK</sequence>
<protein>
    <recommendedName>
        <fullName evidence="2">SWIM-type domain-containing protein</fullName>
    </recommendedName>
</protein>
<evidence type="ECO:0000256" key="1">
    <source>
        <dbReference type="PROSITE-ProRule" id="PRU00325"/>
    </source>
</evidence>
<dbReference type="OrthoDB" id="9760715at2"/>
<keyword evidence="1" id="KW-0862">Zinc</keyword>
<evidence type="ECO:0000313" key="4">
    <source>
        <dbReference type="Proteomes" id="UP000469440"/>
    </source>
</evidence>
<name>A0A6N8HVP4_9FIRM</name>
<evidence type="ECO:0000313" key="3">
    <source>
        <dbReference type="EMBL" id="MVB09874.1"/>
    </source>
</evidence>
<keyword evidence="4" id="KW-1185">Reference proteome</keyword>
<keyword evidence="1" id="KW-0479">Metal-binding</keyword>
<dbReference type="Proteomes" id="UP000469440">
    <property type="component" value="Unassembled WGS sequence"/>
</dbReference>
<reference evidence="3 4" key="1">
    <citation type="submission" date="2019-09" db="EMBL/GenBank/DDBJ databases">
        <title>Genome sequence of Clostridium sp. EA1.</title>
        <authorList>
            <person name="Poehlein A."/>
            <person name="Bengelsdorf F.R."/>
            <person name="Daniel R."/>
        </authorList>
    </citation>
    <scope>NUCLEOTIDE SEQUENCE [LARGE SCALE GENOMIC DNA]</scope>
    <source>
        <strain evidence="3 4">EA1</strain>
    </source>
</reference>
<dbReference type="RefSeq" id="WP_156989717.1">
    <property type="nucleotide sequence ID" value="NZ_VWXL01000014.1"/>
</dbReference>
<dbReference type="AlphaFoldDB" id="A0A6N8HVP4"/>
<keyword evidence="1" id="KW-0863">Zinc-finger</keyword>
<dbReference type="EMBL" id="VWXL01000014">
    <property type="protein sequence ID" value="MVB09874.1"/>
    <property type="molecule type" value="Genomic_DNA"/>
</dbReference>
<dbReference type="InterPro" id="IPR007527">
    <property type="entry name" value="Znf_SWIM"/>
</dbReference>
<dbReference type="PROSITE" id="PS50966">
    <property type="entry name" value="ZF_SWIM"/>
    <property type="match status" value="1"/>
</dbReference>
<dbReference type="GO" id="GO:0008270">
    <property type="term" value="F:zinc ion binding"/>
    <property type="evidence" value="ECO:0007669"/>
    <property type="project" value="UniProtKB-KW"/>
</dbReference>
<gene>
    <name evidence="3" type="ORF">CAFE_05410</name>
</gene>
<organism evidence="3 4">
    <name type="scientific">Caproicibacter fermentans</name>
    <dbReference type="NCBI Taxonomy" id="2576756"/>
    <lineage>
        <taxon>Bacteria</taxon>
        <taxon>Bacillati</taxon>
        <taxon>Bacillota</taxon>
        <taxon>Clostridia</taxon>
        <taxon>Eubacteriales</taxon>
        <taxon>Acutalibacteraceae</taxon>
        <taxon>Caproicibacter</taxon>
    </lineage>
</organism>
<evidence type="ECO:0000259" key="2">
    <source>
        <dbReference type="PROSITE" id="PS50966"/>
    </source>
</evidence>
<comment type="caution">
    <text evidence="3">The sequence shown here is derived from an EMBL/GenBank/DDBJ whole genome shotgun (WGS) entry which is preliminary data.</text>
</comment>
<accession>A0A6N8HVP4</accession>